<keyword evidence="3" id="KW-1185">Reference proteome</keyword>
<organism evidence="2 3">
    <name type="scientific">Massilia arenae</name>
    <dbReference type="NCBI Taxonomy" id="2603288"/>
    <lineage>
        <taxon>Bacteria</taxon>
        <taxon>Pseudomonadati</taxon>
        <taxon>Pseudomonadota</taxon>
        <taxon>Betaproteobacteria</taxon>
        <taxon>Burkholderiales</taxon>
        <taxon>Oxalobacteraceae</taxon>
        <taxon>Telluria group</taxon>
        <taxon>Massilia</taxon>
    </lineage>
</organism>
<proteinExistence type="predicted"/>
<dbReference type="AlphaFoldDB" id="A0A5C7G5D8"/>
<comment type="caution">
    <text evidence="2">The sequence shown here is derived from an EMBL/GenBank/DDBJ whole genome shotgun (WGS) entry which is preliminary data.</text>
</comment>
<feature type="compositionally biased region" description="Basic and acidic residues" evidence="1">
    <location>
        <begin position="1"/>
        <end position="10"/>
    </location>
</feature>
<feature type="region of interest" description="Disordered" evidence="1">
    <location>
        <begin position="1"/>
        <end position="145"/>
    </location>
</feature>
<reference evidence="2 3" key="1">
    <citation type="submission" date="2019-08" db="EMBL/GenBank/DDBJ databases">
        <title>Massilia golmudensis sp. nov., isolated from sand in the Qinghai-Tibetan Plateau.</title>
        <authorList>
            <person name="Zhang B."/>
        </authorList>
    </citation>
    <scope>NUCLEOTIDE SEQUENCE [LARGE SCALE GENOMIC DNA]</scope>
    <source>
        <strain evidence="2 3">GEM5</strain>
    </source>
</reference>
<dbReference type="RefSeq" id="WP_147934361.1">
    <property type="nucleotide sequence ID" value="NZ_VPFD01000007.1"/>
</dbReference>
<evidence type="ECO:0000256" key="1">
    <source>
        <dbReference type="SAM" id="MobiDB-lite"/>
    </source>
</evidence>
<protein>
    <submittedName>
        <fullName evidence="2">Uncharacterized protein</fullName>
    </submittedName>
</protein>
<feature type="compositionally biased region" description="Polar residues" evidence="1">
    <location>
        <begin position="36"/>
        <end position="60"/>
    </location>
</feature>
<sequence>MEDKKPKDTQQDNPDQGLRQSRADSYAGFVTDDQDGTSSIGSGNQQSGVNSNFAKASPESNVGPAGAAQSSHGNASGPIPGGVLGKAEDGQNSQSAIGGAATGGSPGTHFDRAAQDYVGRTSDDKISERLADGAESSGSPGDGLR</sequence>
<feature type="compositionally biased region" description="Basic and acidic residues" evidence="1">
    <location>
        <begin position="121"/>
        <end position="132"/>
    </location>
</feature>
<name>A0A5C7G5D8_9BURK</name>
<evidence type="ECO:0000313" key="3">
    <source>
        <dbReference type="Proteomes" id="UP000321413"/>
    </source>
</evidence>
<dbReference type="Proteomes" id="UP000321413">
    <property type="component" value="Unassembled WGS sequence"/>
</dbReference>
<accession>A0A5C7G5D8</accession>
<gene>
    <name evidence="2" type="ORF">FVD38_08180</name>
</gene>
<evidence type="ECO:0000313" key="2">
    <source>
        <dbReference type="EMBL" id="TXG00336.1"/>
    </source>
</evidence>
<dbReference type="EMBL" id="VPFD01000007">
    <property type="protein sequence ID" value="TXG00336.1"/>
    <property type="molecule type" value="Genomic_DNA"/>
</dbReference>